<dbReference type="SMART" id="SM00448">
    <property type="entry name" value="REC"/>
    <property type="match status" value="1"/>
</dbReference>
<keyword evidence="2 6" id="KW-0597">Phosphoprotein</keyword>
<keyword evidence="10" id="KW-1185">Reference proteome</keyword>
<keyword evidence="4" id="KW-0238">DNA-binding</keyword>
<evidence type="ECO:0000256" key="2">
    <source>
        <dbReference type="ARBA" id="ARBA00022553"/>
    </source>
</evidence>
<dbReference type="InterPro" id="IPR039420">
    <property type="entry name" value="WalR-like"/>
</dbReference>
<comment type="subcellular location">
    <subcellularLocation>
        <location evidence="1">Cytoplasm</location>
    </subcellularLocation>
</comment>
<evidence type="ECO:0000256" key="6">
    <source>
        <dbReference type="PROSITE-ProRule" id="PRU00169"/>
    </source>
</evidence>
<dbReference type="SUPFAM" id="SSF46894">
    <property type="entry name" value="C-terminal effector domain of the bipartite response regulators"/>
    <property type="match status" value="1"/>
</dbReference>
<evidence type="ECO:0000256" key="3">
    <source>
        <dbReference type="ARBA" id="ARBA00023015"/>
    </source>
</evidence>
<dbReference type="GO" id="GO:0003677">
    <property type="term" value="F:DNA binding"/>
    <property type="evidence" value="ECO:0007669"/>
    <property type="project" value="UniProtKB-KW"/>
</dbReference>
<evidence type="ECO:0000259" key="8">
    <source>
        <dbReference type="PROSITE" id="PS50110"/>
    </source>
</evidence>
<gene>
    <name evidence="9" type="ORF">FG383_07465</name>
</gene>
<dbReference type="PANTHER" id="PTHR43214">
    <property type="entry name" value="TWO-COMPONENT RESPONSE REGULATOR"/>
    <property type="match status" value="1"/>
</dbReference>
<name>A0A544TFX6_9BACI</name>
<evidence type="ECO:0000313" key="10">
    <source>
        <dbReference type="Proteomes" id="UP000318937"/>
    </source>
</evidence>
<comment type="caution">
    <text evidence="9">The sequence shown here is derived from an EMBL/GenBank/DDBJ whole genome shotgun (WGS) entry which is preliminary data.</text>
</comment>
<dbReference type="Proteomes" id="UP000318937">
    <property type="component" value="Unassembled WGS sequence"/>
</dbReference>
<dbReference type="CDD" id="cd06170">
    <property type="entry name" value="LuxR_C_like"/>
    <property type="match status" value="1"/>
</dbReference>
<evidence type="ECO:0000256" key="5">
    <source>
        <dbReference type="ARBA" id="ARBA00023163"/>
    </source>
</evidence>
<dbReference type="GO" id="GO:0005737">
    <property type="term" value="C:cytoplasm"/>
    <property type="evidence" value="ECO:0007669"/>
    <property type="project" value="UniProtKB-SubCell"/>
</dbReference>
<dbReference type="InterPro" id="IPR011006">
    <property type="entry name" value="CheY-like_superfamily"/>
</dbReference>
<keyword evidence="3" id="KW-0805">Transcription regulation</keyword>
<dbReference type="Pfam" id="PF00196">
    <property type="entry name" value="GerE"/>
    <property type="match status" value="1"/>
</dbReference>
<dbReference type="Gene3D" id="3.40.50.2300">
    <property type="match status" value="1"/>
</dbReference>
<feature type="domain" description="HTH luxR-type" evidence="7">
    <location>
        <begin position="144"/>
        <end position="211"/>
    </location>
</feature>
<dbReference type="CDD" id="cd17535">
    <property type="entry name" value="REC_NarL-like"/>
    <property type="match status" value="1"/>
</dbReference>
<proteinExistence type="predicted"/>
<dbReference type="RefSeq" id="WP_142606490.1">
    <property type="nucleotide sequence ID" value="NZ_VDGG01000012.1"/>
</dbReference>
<sequence length="218" mass="24944">MIEVLIVDDHPSVSEGTKVLIDQEKDMNATVMTNSLEVIDHLQQATYQVYLIDLYMPDLNGLELMKLIRETEPESIILIYTGFDIDQHYNLLMEANVSGFLSKTATGEQIITAIRCALREEVVLPLSLLRQLRRTEVPTSVLEEETPLVNIRLTEKEQAILREIENGYTNKIIARNLTMSQRTVEHHLTKIFSKLGVESRMEAVSKAKEHQLLPIDRM</sequence>
<dbReference type="SUPFAM" id="SSF52172">
    <property type="entry name" value="CheY-like"/>
    <property type="match status" value="1"/>
</dbReference>
<reference evidence="9 10" key="1">
    <citation type="submission" date="2019-05" db="EMBL/GenBank/DDBJ databases">
        <title>Psychrobacillus vulpis sp. nov., a new species isolated from feces of a red fox that inhabits in The Tablas de Daimiel Natural Park, Albacete, Spain.</title>
        <authorList>
            <person name="Rodriguez M."/>
            <person name="Reina J.C."/>
            <person name="Bejar V."/>
            <person name="Llamas I."/>
        </authorList>
    </citation>
    <scope>NUCLEOTIDE SEQUENCE [LARGE SCALE GENOMIC DNA]</scope>
    <source>
        <strain evidence="9 10">NHI-2</strain>
    </source>
</reference>
<dbReference type="InterPro" id="IPR058245">
    <property type="entry name" value="NreC/VraR/RcsB-like_REC"/>
</dbReference>
<protein>
    <submittedName>
        <fullName evidence="9">Response regulator transcription factor</fullName>
    </submittedName>
</protein>
<evidence type="ECO:0000256" key="1">
    <source>
        <dbReference type="ARBA" id="ARBA00004496"/>
    </source>
</evidence>
<dbReference type="PANTHER" id="PTHR43214:SF1">
    <property type="entry name" value="TRANSCRIPTIONAL REGULATORY PROTEIN COMA"/>
    <property type="match status" value="1"/>
</dbReference>
<feature type="domain" description="Response regulatory" evidence="8">
    <location>
        <begin position="3"/>
        <end position="118"/>
    </location>
</feature>
<dbReference type="InterPro" id="IPR001789">
    <property type="entry name" value="Sig_transdc_resp-reg_receiver"/>
</dbReference>
<dbReference type="PROSITE" id="PS50110">
    <property type="entry name" value="RESPONSE_REGULATORY"/>
    <property type="match status" value="1"/>
</dbReference>
<dbReference type="Pfam" id="PF00072">
    <property type="entry name" value="Response_reg"/>
    <property type="match status" value="1"/>
</dbReference>
<feature type="modified residue" description="4-aspartylphosphate" evidence="6">
    <location>
        <position position="53"/>
    </location>
</feature>
<evidence type="ECO:0000313" key="9">
    <source>
        <dbReference type="EMBL" id="TQR16317.1"/>
    </source>
</evidence>
<dbReference type="OrthoDB" id="118459at2"/>
<dbReference type="InterPro" id="IPR016032">
    <property type="entry name" value="Sig_transdc_resp-reg_C-effctor"/>
</dbReference>
<dbReference type="SMART" id="SM00421">
    <property type="entry name" value="HTH_LUXR"/>
    <property type="match status" value="1"/>
</dbReference>
<dbReference type="InterPro" id="IPR000792">
    <property type="entry name" value="Tscrpt_reg_LuxR_C"/>
</dbReference>
<dbReference type="GO" id="GO:0006355">
    <property type="term" value="P:regulation of DNA-templated transcription"/>
    <property type="evidence" value="ECO:0007669"/>
    <property type="project" value="InterPro"/>
</dbReference>
<evidence type="ECO:0000256" key="4">
    <source>
        <dbReference type="ARBA" id="ARBA00023125"/>
    </source>
</evidence>
<dbReference type="PRINTS" id="PR00038">
    <property type="entry name" value="HTHLUXR"/>
</dbReference>
<keyword evidence="5" id="KW-0804">Transcription</keyword>
<dbReference type="GO" id="GO:0000160">
    <property type="term" value="P:phosphorelay signal transduction system"/>
    <property type="evidence" value="ECO:0007669"/>
    <property type="project" value="InterPro"/>
</dbReference>
<accession>A0A544TFX6</accession>
<dbReference type="AlphaFoldDB" id="A0A544TFX6"/>
<dbReference type="EMBL" id="VDGG01000012">
    <property type="protein sequence ID" value="TQR16317.1"/>
    <property type="molecule type" value="Genomic_DNA"/>
</dbReference>
<evidence type="ECO:0000259" key="7">
    <source>
        <dbReference type="PROSITE" id="PS50043"/>
    </source>
</evidence>
<dbReference type="PROSITE" id="PS50043">
    <property type="entry name" value="HTH_LUXR_2"/>
    <property type="match status" value="1"/>
</dbReference>
<organism evidence="9 10">
    <name type="scientific">Psychrobacillus soli</name>
    <dbReference type="NCBI Taxonomy" id="1543965"/>
    <lineage>
        <taxon>Bacteria</taxon>
        <taxon>Bacillati</taxon>
        <taxon>Bacillota</taxon>
        <taxon>Bacilli</taxon>
        <taxon>Bacillales</taxon>
        <taxon>Bacillaceae</taxon>
        <taxon>Psychrobacillus</taxon>
    </lineage>
</organism>